<dbReference type="Pfam" id="PF00097">
    <property type="entry name" value="zf-C3HC4"/>
    <property type="match status" value="1"/>
</dbReference>
<dbReference type="GeneTree" id="ENSGT00970000194957"/>
<dbReference type="InterPro" id="IPR018957">
    <property type="entry name" value="Znf_C3HC4_RING-type"/>
</dbReference>
<evidence type="ECO:0000313" key="8">
    <source>
        <dbReference type="Proteomes" id="UP000694402"/>
    </source>
</evidence>
<evidence type="ECO:0000256" key="4">
    <source>
        <dbReference type="PROSITE-ProRule" id="PRU00175"/>
    </source>
</evidence>
<name>A0AAZ3PQY0_ONCTS</name>
<dbReference type="InterPro" id="IPR013083">
    <property type="entry name" value="Znf_RING/FYVE/PHD"/>
</dbReference>
<accession>A0AAZ3PQY0</accession>
<dbReference type="InterPro" id="IPR001841">
    <property type="entry name" value="Znf_RING"/>
</dbReference>
<dbReference type="SUPFAM" id="SSF57850">
    <property type="entry name" value="RING/U-box"/>
    <property type="match status" value="1"/>
</dbReference>
<dbReference type="InterPro" id="IPR051051">
    <property type="entry name" value="E3_ubiq-ligase_TRIM/RNF"/>
</dbReference>
<keyword evidence="2 4" id="KW-0863">Zinc-finger</keyword>
<evidence type="ECO:0000256" key="2">
    <source>
        <dbReference type="ARBA" id="ARBA00022771"/>
    </source>
</evidence>
<protein>
    <recommendedName>
        <fullName evidence="6">RING-type domain-containing protein</fullName>
    </recommendedName>
</protein>
<reference evidence="7" key="2">
    <citation type="submission" date="2025-08" db="UniProtKB">
        <authorList>
            <consortium name="Ensembl"/>
        </authorList>
    </citation>
    <scope>IDENTIFICATION</scope>
</reference>
<dbReference type="PROSITE" id="PS00518">
    <property type="entry name" value="ZF_RING_1"/>
    <property type="match status" value="1"/>
</dbReference>
<evidence type="ECO:0000256" key="3">
    <source>
        <dbReference type="ARBA" id="ARBA00022833"/>
    </source>
</evidence>
<dbReference type="PANTHER" id="PTHR25465:SF14">
    <property type="entry name" value="E3 UBIQUITIN-PROTEIN LIGASE TRIM65"/>
    <property type="match status" value="1"/>
</dbReference>
<dbReference type="InterPro" id="IPR017907">
    <property type="entry name" value="Znf_RING_CS"/>
</dbReference>
<reference evidence="7" key="3">
    <citation type="submission" date="2025-09" db="UniProtKB">
        <authorList>
            <consortium name="Ensembl"/>
        </authorList>
    </citation>
    <scope>IDENTIFICATION</scope>
</reference>
<dbReference type="Ensembl" id="ENSOTST00005196484.1">
    <property type="protein sequence ID" value="ENSOTSP00005119202.1"/>
    <property type="gene ID" value="ENSOTSG00005065526.1"/>
</dbReference>
<reference evidence="8" key="1">
    <citation type="journal article" date="2018" name="PLoS ONE">
        <title>Chinook salmon (Oncorhynchus tshawytscha) genome and transcriptome.</title>
        <authorList>
            <person name="Christensen K.A."/>
            <person name="Leong J.S."/>
            <person name="Sakhrani D."/>
            <person name="Biagi C.A."/>
            <person name="Minkley D.R."/>
            <person name="Withler R.E."/>
            <person name="Rondeau E.B."/>
            <person name="Koop B.F."/>
            <person name="Devlin R.H."/>
        </authorList>
    </citation>
    <scope>NUCLEOTIDE SEQUENCE [LARGE SCALE GENOMIC DNA]</scope>
</reference>
<keyword evidence="8" id="KW-1185">Reference proteome</keyword>
<dbReference type="AlphaFoldDB" id="A0AAZ3PQY0"/>
<sequence>MMKDPTHQSSCSVCEQGLRDPVSFNCGHRVCRQCIGSYRNQPAPSGDPGCPECGKRSRTHSEPNLLQQHGIRHQESKTPF</sequence>
<evidence type="ECO:0000313" key="7">
    <source>
        <dbReference type="Ensembl" id="ENSOTSP00005119202.1"/>
    </source>
</evidence>
<evidence type="ECO:0000259" key="6">
    <source>
        <dbReference type="PROSITE" id="PS50089"/>
    </source>
</evidence>
<keyword evidence="1" id="KW-0479">Metal-binding</keyword>
<evidence type="ECO:0000256" key="1">
    <source>
        <dbReference type="ARBA" id="ARBA00022723"/>
    </source>
</evidence>
<organism evidence="7 8">
    <name type="scientific">Oncorhynchus tshawytscha</name>
    <name type="common">Chinook salmon</name>
    <name type="synonym">Salmo tshawytscha</name>
    <dbReference type="NCBI Taxonomy" id="74940"/>
    <lineage>
        <taxon>Eukaryota</taxon>
        <taxon>Metazoa</taxon>
        <taxon>Chordata</taxon>
        <taxon>Craniata</taxon>
        <taxon>Vertebrata</taxon>
        <taxon>Euteleostomi</taxon>
        <taxon>Actinopterygii</taxon>
        <taxon>Neopterygii</taxon>
        <taxon>Teleostei</taxon>
        <taxon>Protacanthopterygii</taxon>
        <taxon>Salmoniformes</taxon>
        <taxon>Salmonidae</taxon>
        <taxon>Salmoninae</taxon>
        <taxon>Oncorhynchus</taxon>
    </lineage>
</organism>
<dbReference type="Proteomes" id="UP000694402">
    <property type="component" value="Unassembled WGS sequence"/>
</dbReference>
<keyword evidence="3" id="KW-0862">Zinc</keyword>
<evidence type="ECO:0000256" key="5">
    <source>
        <dbReference type="SAM" id="MobiDB-lite"/>
    </source>
</evidence>
<dbReference type="SMART" id="SM00184">
    <property type="entry name" value="RING"/>
    <property type="match status" value="1"/>
</dbReference>
<dbReference type="PANTHER" id="PTHR25465">
    <property type="entry name" value="B-BOX DOMAIN CONTAINING"/>
    <property type="match status" value="1"/>
</dbReference>
<dbReference type="GO" id="GO:0008270">
    <property type="term" value="F:zinc ion binding"/>
    <property type="evidence" value="ECO:0007669"/>
    <property type="project" value="UniProtKB-KW"/>
</dbReference>
<feature type="region of interest" description="Disordered" evidence="5">
    <location>
        <begin position="38"/>
        <end position="80"/>
    </location>
</feature>
<proteinExistence type="predicted"/>
<dbReference type="PROSITE" id="PS50089">
    <property type="entry name" value="ZF_RING_2"/>
    <property type="match status" value="1"/>
</dbReference>
<feature type="domain" description="RING-type" evidence="6">
    <location>
        <begin position="11"/>
        <end position="53"/>
    </location>
</feature>
<dbReference type="Gene3D" id="3.30.40.10">
    <property type="entry name" value="Zinc/RING finger domain, C3HC4 (zinc finger)"/>
    <property type="match status" value="1"/>
</dbReference>